<evidence type="ECO:0000256" key="1">
    <source>
        <dbReference type="SAM" id="Phobius"/>
    </source>
</evidence>
<feature type="domain" description="Thiosulphate:quinone oxidoreductase small subunit DoxA" evidence="3">
    <location>
        <begin position="211"/>
        <end position="340"/>
    </location>
</feature>
<keyword evidence="1" id="KW-0472">Membrane</keyword>
<name>A0A015SP23_BACFG</name>
<evidence type="ECO:0000259" key="3">
    <source>
        <dbReference type="Pfam" id="PF07680"/>
    </source>
</evidence>
<feature type="transmembrane region" description="Helical" evidence="1">
    <location>
        <begin position="80"/>
        <end position="100"/>
    </location>
</feature>
<dbReference type="PIRSF" id="PIRSF037390">
    <property type="entry name" value="Thiosulph_Quin_oxidored_DoxA-D"/>
    <property type="match status" value="1"/>
</dbReference>
<dbReference type="PATRIC" id="fig|1339315.3.peg.2973"/>
<feature type="domain" description="TQO small subunit DoxD" evidence="2">
    <location>
        <begin position="19"/>
        <end position="183"/>
    </location>
</feature>
<sequence length="344" mass="37917">MTTTNEQEQSRAYILAGIFTLSLRLVVGWTYFSAFWRRLVLENKLIPDSAGYIGEKFNHFLPNSIGIRPVIEYLVSTPDMLWWAMVIFTLVEGIVGLLYMLGFFTRLMSIGVFSLATGILLGSGWLGTTCLDEWQIGILGVAAGFTIFLSGGGKYSVDHLIERKFSLKKKAAWLSWLTSGELPVSAKRFANVSVAGAIVIFTLSLYTNQEFHNGVWGPLHNKSVKPKIEISDAQIENNSLSFSVYRVEGVDVYGSFLIGISLKNADGDIVLEKKGEELADFPIGNIDNKYIARVAPGKHSLVIPLGSKATLTIDDTAIGSLPKGKYELVLTDISGITWKKEIIH</sequence>
<comment type="caution">
    <text evidence="4">The sequence shown here is derived from an EMBL/GenBank/DDBJ whole genome shotgun (WGS) entry which is preliminary data.</text>
</comment>
<dbReference type="EMBL" id="JGCY01000328">
    <property type="protein sequence ID" value="EXY73979.1"/>
    <property type="molecule type" value="Genomic_DNA"/>
</dbReference>
<protein>
    <submittedName>
        <fullName evidence="4">TQO small subunit DoxD family protein</fullName>
    </submittedName>
</protein>
<dbReference type="Pfam" id="PF04173">
    <property type="entry name" value="DoxD"/>
    <property type="match status" value="1"/>
</dbReference>
<keyword evidence="1" id="KW-0812">Transmembrane</keyword>
<evidence type="ECO:0000313" key="4">
    <source>
        <dbReference type="EMBL" id="EXY73979.1"/>
    </source>
</evidence>
<proteinExistence type="predicted"/>
<dbReference type="AlphaFoldDB" id="A0A015SP23"/>
<reference evidence="4 5" key="1">
    <citation type="submission" date="2014-02" db="EMBL/GenBank/DDBJ databases">
        <authorList>
            <person name="Sears C."/>
            <person name="Carroll K."/>
            <person name="Sack B.R."/>
            <person name="Qadri F."/>
            <person name="Myers L.L."/>
            <person name="Chung G.-T."/>
            <person name="Escheverria P."/>
            <person name="Fraser C.M."/>
            <person name="Sadzewicz L."/>
            <person name="Shefchek K.A."/>
            <person name="Tallon L."/>
            <person name="Das S.P."/>
            <person name="Daugherty S."/>
            <person name="Mongodin E.F."/>
        </authorList>
    </citation>
    <scope>NUCLEOTIDE SEQUENCE [LARGE SCALE GENOMIC DNA]</scope>
    <source>
        <strain evidence="5">3988T(B)14</strain>
    </source>
</reference>
<evidence type="ECO:0000313" key="5">
    <source>
        <dbReference type="Proteomes" id="UP000020529"/>
    </source>
</evidence>
<feature type="transmembrane region" description="Helical" evidence="1">
    <location>
        <begin position="134"/>
        <end position="157"/>
    </location>
</feature>
<feature type="transmembrane region" description="Helical" evidence="1">
    <location>
        <begin position="12"/>
        <end position="32"/>
    </location>
</feature>
<dbReference type="InterPro" id="IPR011636">
    <property type="entry name" value="DoxA"/>
</dbReference>
<dbReference type="Proteomes" id="UP000020529">
    <property type="component" value="Unassembled WGS sequence"/>
</dbReference>
<evidence type="ECO:0000259" key="2">
    <source>
        <dbReference type="Pfam" id="PF04173"/>
    </source>
</evidence>
<keyword evidence="1" id="KW-1133">Transmembrane helix</keyword>
<accession>A0A015SP23</accession>
<dbReference type="RefSeq" id="WP_022348157.1">
    <property type="nucleotide sequence ID" value="NZ_JGCY01000328.1"/>
</dbReference>
<organism evidence="4 5">
    <name type="scientific">Bacteroides fragilis str. 3988T(B)14</name>
    <dbReference type="NCBI Taxonomy" id="1339315"/>
    <lineage>
        <taxon>Bacteria</taxon>
        <taxon>Pseudomonadati</taxon>
        <taxon>Bacteroidota</taxon>
        <taxon>Bacteroidia</taxon>
        <taxon>Bacteroidales</taxon>
        <taxon>Bacteroidaceae</taxon>
        <taxon>Bacteroides</taxon>
    </lineage>
</organism>
<dbReference type="Pfam" id="PF07680">
    <property type="entry name" value="DoxA"/>
    <property type="match status" value="1"/>
</dbReference>
<dbReference type="InterPro" id="IPR007301">
    <property type="entry name" value="DoxD"/>
</dbReference>
<gene>
    <name evidence="4" type="ORF">M124_2261</name>
</gene>
<dbReference type="InterPro" id="IPR017192">
    <property type="entry name" value="ThioSO4-Q_OxRdtase_DoxA/D"/>
</dbReference>
<feature type="transmembrane region" description="Helical" evidence="1">
    <location>
        <begin position="107"/>
        <end position="128"/>
    </location>
</feature>